<evidence type="ECO:0000313" key="2">
    <source>
        <dbReference type="Proteomes" id="UP001259492"/>
    </source>
</evidence>
<proteinExistence type="predicted"/>
<dbReference type="RefSeq" id="WP_311428078.1">
    <property type="nucleotide sequence ID" value="NZ_JAVRIA010000007.1"/>
</dbReference>
<keyword evidence="2" id="KW-1185">Reference proteome</keyword>
<dbReference type="PROSITE" id="PS51257">
    <property type="entry name" value="PROKAR_LIPOPROTEIN"/>
    <property type="match status" value="1"/>
</dbReference>
<name>A0ABU2YMC3_9FLAO</name>
<accession>A0ABU2YMC3</accession>
<sequence length="58" mass="6668">MNFKKAMRLAALILLIALACVLPVPITTYRKDNLPKHLIENVDIKEEDDKENDLELFS</sequence>
<reference evidence="1 2" key="1">
    <citation type="submission" date="2023-09" db="EMBL/GenBank/DDBJ databases">
        <authorList>
            <person name="Rey-Velasco X."/>
        </authorList>
    </citation>
    <scope>NUCLEOTIDE SEQUENCE [LARGE SCALE GENOMIC DNA]</scope>
    <source>
        <strain evidence="1 2">W332</strain>
    </source>
</reference>
<comment type="caution">
    <text evidence="1">The sequence shown here is derived from an EMBL/GenBank/DDBJ whole genome shotgun (WGS) entry which is preliminary data.</text>
</comment>
<protein>
    <submittedName>
        <fullName evidence="1">Uncharacterized protein</fullName>
    </submittedName>
</protein>
<gene>
    <name evidence="1" type="ORF">RM697_11665</name>
</gene>
<dbReference type="EMBL" id="JAVRIA010000007">
    <property type="protein sequence ID" value="MDT0559312.1"/>
    <property type="molecule type" value="Genomic_DNA"/>
</dbReference>
<dbReference type="Proteomes" id="UP001259492">
    <property type="component" value="Unassembled WGS sequence"/>
</dbReference>
<organism evidence="1 2">
    <name type="scientific">Microcosmobacter mediterraneus</name>
    <dbReference type="NCBI Taxonomy" id="3075607"/>
    <lineage>
        <taxon>Bacteria</taxon>
        <taxon>Pseudomonadati</taxon>
        <taxon>Bacteroidota</taxon>
        <taxon>Flavobacteriia</taxon>
        <taxon>Flavobacteriales</taxon>
        <taxon>Flavobacteriaceae</taxon>
        <taxon>Microcosmobacter</taxon>
    </lineage>
</organism>
<evidence type="ECO:0000313" key="1">
    <source>
        <dbReference type="EMBL" id="MDT0559312.1"/>
    </source>
</evidence>